<gene>
    <name evidence="1" type="ORF">ACFPZ3_19970</name>
</gene>
<evidence type="ECO:0000313" key="1">
    <source>
        <dbReference type="EMBL" id="MFC5826151.1"/>
    </source>
</evidence>
<evidence type="ECO:0000313" key="2">
    <source>
        <dbReference type="Proteomes" id="UP001596058"/>
    </source>
</evidence>
<proteinExistence type="predicted"/>
<protein>
    <recommendedName>
        <fullName evidence="3">GIY-YIG domain-containing protein</fullName>
    </recommendedName>
</protein>
<name>A0ABW1CNT8_9ACTN</name>
<organism evidence="1 2">
    <name type="scientific">Nonomuraea insulae</name>
    <dbReference type="NCBI Taxonomy" id="1616787"/>
    <lineage>
        <taxon>Bacteria</taxon>
        <taxon>Bacillati</taxon>
        <taxon>Actinomycetota</taxon>
        <taxon>Actinomycetes</taxon>
        <taxon>Streptosporangiales</taxon>
        <taxon>Streptosporangiaceae</taxon>
        <taxon>Nonomuraea</taxon>
    </lineage>
</organism>
<dbReference type="Proteomes" id="UP001596058">
    <property type="component" value="Unassembled WGS sequence"/>
</dbReference>
<comment type="caution">
    <text evidence="1">The sequence shown here is derived from an EMBL/GenBank/DDBJ whole genome shotgun (WGS) entry which is preliminary data.</text>
</comment>
<sequence length="75" mass="8305">MSTPTVFERGWNVPGVYLLLDRPNAEGRWGAYVGTAATSGLRHRVLRQLKDRARIAAGQNMIKARPAGFEPRPSN</sequence>
<keyword evidence="2" id="KW-1185">Reference proteome</keyword>
<dbReference type="EMBL" id="JBHSPA010000023">
    <property type="protein sequence ID" value="MFC5826151.1"/>
    <property type="molecule type" value="Genomic_DNA"/>
</dbReference>
<reference evidence="2" key="1">
    <citation type="journal article" date="2019" name="Int. J. Syst. Evol. Microbiol.">
        <title>The Global Catalogue of Microorganisms (GCM) 10K type strain sequencing project: providing services to taxonomists for standard genome sequencing and annotation.</title>
        <authorList>
            <consortium name="The Broad Institute Genomics Platform"/>
            <consortium name="The Broad Institute Genome Sequencing Center for Infectious Disease"/>
            <person name="Wu L."/>
            <person name="Ma J."/>
        </authorList>
    </citation>
    <scope>NUCLEOTIDE SEQUENCE [LARGE SCALE GENOMIC DNA]</scope>
    <source>
        <strain evidence="2">CCUG 53903</strain>
    </source>
</reference>
<accession>A0ABW1CNT8</accession>
<evidence type="ECO:0008006" key="3">
    <source>
        <dbReference type="Google" id="ProtNLM"/>
    </source>
</evidence>
<dbReference type="RefSeq" id="WP_379515656.1">
    <property type="nucleotide sequence ID" value="NZ_JBHSPA010000023.1"/>
</dbReference>